<evidence type="ECO:0000313" key="2">
    <source>
        <dbReference type="EMBL" id="NAR74748.1"/>
    </source>
</evidence>
<organism evidence="2 3">
    <name type="scientific">Acinetobacter haemolyticus</name>
    <dbReference type="NCBI Taxonomy" id="29430"/>
    <lineage>
        <taxon>Bacteria</taxon>
        <taxon>Pseudomonadati</taxon>
        <taxon>Pseudomonadota</taxon>
        <taxon>Gammaproteobacteria</taxon>
        <taxon>Moraxellales</taxon>
        <taxon>Moraxellaceae</taxon>
        <taxon>Acinetobacter</taxon>
    </lineage>
</organism>
<dbReference type="GO" id="GO:0005694">
    <property type="term" value="C:chromosome"/>
    <property type="evidence" value="ECO:0007669"/>
    <property type="project" value="InterPro"/>
</dbReference>
<feature type="domain" description="Wadjet protein JetD C-terminal" evidence="1">
    <location>
        <begin position="237"/>
        <end position="389"/>
    </location>
</feature>
<dbReference type="Proteomes" id="UP000451048">
    <property type="component" value="Unassembled WGS sequence"/>
</dbReference>
<dbReference type="GO" id="GO:0003677">
    <property type="term" value="F:DNA binding"/>
    <property type="evidence" value="ECO:0007669"/>
    <property type="project" value="InterPro"/>
</dbReference>
<dbReference type="RefSeq" id="WP_151723354.1">
    <property type="nucleotide sequence ID" value="NZ_QUST01000137.1"/>
</dbReference>
<dbReference type="InterPro" id="IPR024534">
    <property type="entry name" value="JetD_C"/>
</dbReference>
<evidence type="ECO:0000259" key="1">
    <source>
        <dbReference type="Pfam" id="PF09983"/>
    </source>
</evidence>
<dbReference type="SUPFAM" id="SSF56726">
    <property type="entry name" value="DNA topoisomerase IV, alpha subunit"/>
    <property type="match status" value="1"/>
</dbReference>
<reference evidence="2 3" key="1">
    <citation type="submission" date="2019-12" db="EMBL/GenBank/DDBJ databases">
        <title>Acinetobacter haemolyticus comparative genomics.</title>
        <authorList>
            <person name="Castro-Jaimes S."/>
            <person name="Bello-Lopez E."/>
            <person name="Velazquez-Acosta C."/>
            <person name="Volkow-Fernandez P."/>
            <person name="Lozano-Zarain P."/>
            <person name="Castillo Ramirez S."/>
            <person name="Cevallos M.A."/>
        </authorList>
    </citation>
    <scope>NUCLEOTIDE SEQUENCE [LARGE SCALE GENOMIC DNA]</scope>
    <source>
        <strain evidence="2 3">AN10</strain>
    </source>
</reference>
<comment type="caution">
    <text evidence="2">The sequence shown here is derived from an EMBL/GenBank/DDBJ whole genome shotgun (WGS) entry which is preliminary data.</text>
</comment>
<sequence>MTDLAFTLLKKLLLDAEKNKAGVKVRNAAITMAALESYHSNRNIQDREAFEAYMQAAQDNGAVNLKRERGYHIDGRIERVDLTDLGKLALFLGISTQDDLLSKARASLSGIVEEFHVLNEVLENWRQLKKVRGTDPKDVQDWVNAAFVIQYMKKQPDTVKGELPIREVSAYLFKDSKVIEKISSLLDVLLSGSTESIAREPYEIWAEIGLRREEQPVRLAGKVIIRRERVCSVLDSPYTAFPASTVLGIESSIYTLITIENQTTFHTEARRLHDNDVLLIYTAGMPSPAWRAMYARILSSVSKNTSILHWGDVDEGGFRIAALISELVKASGHTLKPYRMSPEDVPLEKRRPATEKTLERMRHYAEKAGWVLLADSIFESGFTVEQEAL</sequence>
<dbReference type="AlphaFoldDB" id="A0AAJ2YV67"/>
<dbReference type="EMBL" id="WTTO01000068">
    <property type="protein sequence ID" value="NAR74748.1"/>
    <property type="molecule type" value="Genomic_DNA"/>
</dbReference>
<dbReference type="InterPro" id="IPR036078">
    <property type="entry name" value="Spo11/TopoVI_A_sf"/>
</dbReference>
<dbReference type="Pfam" id="PF09983">
    <property type="entry name" value="JetD_C"/>
    <property type="match status" value="1"/>
</dbReference>
<name>A0AAJ2YV67_ACIHA</name>
<accession>A0AAJ2YV67</accession>
<evidence type="ECO:0000313" key="3">
    <source>
        <dbReference type="Proteomes" id="UP000451048"/>
    </source>
</evidence>
<protein>
    <submittedName>
        <fullName evidence="2">DUF2399 domain-containing protein</fullName>
    </submittedName>
</protein>
<gene>
    <name evidence="2" type="ORF">GPS52_14990</name>
</gene>
<proteinExistence type="predicted"/>